<comment type="similarity">
    <text evidence="1">Belongs to the heat shock protein 70 family.</text>
</comment>
<keyword evidence="5" id="KW-1185">Reference proteome</keyword>
<dbReference type="PANTHER" id="PTHR14187:SF5">
    <property type="entry name" value="HEAT SHOCK 70 KDA PROTEIN 12A"/>
    <property type="match status" value="1"/>
</dbReference>
<evidence type="ECO:0000256" key="3">
    <source>
        <dbReference type="ARBA" id="ARBA00022840"/>
    </source>
</evidence>
<evidence type="ECO:0000313" key="4">
    <source>
        <dbReference type="EMBL" id="OPL33410.1"/>
    </source>
</evidence>
<evidence type="ECO:0000256" key="1">
    <source>
        <dbReference type="ARBA" id="ARBA00007381"/>
    </source>
</evidence>
<keyword evidence="2" id="KW-0547">Nucleotide-binding</keyword>
<name>A0A3L5TUT2_MYTGA</name>
<dbReference type="AlphaFoldDB" id="A0A3L5TUT2"/>
<feature type="non-terminal residue" evidence="4">
    <location>
        <position position="1"/>
    </location>
</feature>
<gene>
    <name evidence="4" type="ORF">AM593_09575</name>
</gene>
<proteinExistence type="inferred from homology"/>
<dbReference type="PANTHER" id="PTHR14187">
    <property type="entry name" value="ALPHA KINASE/ELONGATION FACTOR 2 KINASE"/>
    <property type="match status" value="1"/>
</dbReference>
<dbReference type="InterPro" id="IPR043129">
    <property type="entry name" value="ATPase_NBD"/>
</dbReference>
<dbReference type="CDD" id="cd10229">
    <property type="entry name" value="ASKHA_NBD_HSP70_HSPA12"/>
    <property type="match status" value="1"/>
</dbReference>
<keyword evidence="3" id="KW-0067">ATP-binding</keyword>
<dbReference type="InterPro" id="IPR013126">
    <property type="entry name" value="Hsp_70_fam"/>
</dbReference>
<dbReference type="Gene3D" id="3.90.640.10">
    <property type="entry name" value="Actin, Chain A, domain 4"/>
    <property type="match status" value="1"/>
</dbReference>
<evidence type="ECO:0000313" key="5">
    <source>
        <dbReference type="Proteomes" id="UP000266721"/>
    </source>
</evidence>
<dbReference type="SUPFAM" id="SSF53067">
    <property type="entry name" value="Actin-like ATPase domain"/>
    <property type="match status" value="2"/>
</dbReference>
<protein>
    <submittedName>
        <fullName evidence="4">Uncharacterized protein</fullName>
    </submittedName>
</protein>
<dbReference type="GO" id="GO:0005524">
    <property type="term" value="F:ATP binding"/>
    <property type="evidence" value="ECO:0007669"/>
    <property type="project" value="UniProtKB-KW"/>
</dbReference>
<sequence length="477" mass="54023">MLRVLWTPTFKMSFPNTAKELKSDMVIKEMGGKTMKAMMVFAFCIEYIKDKVLERLSQAINGLDEDDVHWVLTVPAIWNDQARQFMIAASEKAGIGKDNLTLALEPEGAAMFCKYLALEKKMHGDETELKAFEENARFMVVDLGGGTIDITVSEVLATGQLREIYNATGGPWGGNYINDQIIKTLKAVIGWTVMTRFKEDDFDDYLELLRNVEQRKRGVKYDSKLSLKISDNLLRKIEIPFSHKNDVRKEKKSIILSATLMNKIFSSSVDSMMKHVEGLLQKKETRGVSTILLVGGYAASDFVQRAFRRRFEKEFRITFPLTPDMIVLKGAVITGHLVEAIIGRITKYHYGLGLSTAEVSGRKISVGESDEKKTFFSLIKKGQKIKIGDVITEYEVMLKAKSQWANLEVYTTEDDNPETDIDEEHFTKVGSINVKLPQFKKESILVLTISYDETEFKVVATDKNTGRCFVGNCRFLE</sequence>
<reference evidence="4 5" key="1">
    <citation type="journal article" date="2016" name="PLoS ONE">
        <title>A First Insight into the Genome of the Filter-Feeder Mussel Mytilus galloprovincialis.</title>
        <authorList>
            <person name="Murgarella M."/>
            <person name="Puiu D."/>
            <person name="Novoa B."/>
            <person name="Figueras A."/>
            <person name="Posada D."/>
            <person name="Canchaya C."/>
        </authorList>
    </citation>
    <scope>NUCLEOTIDE SEQUENCE [LARGE SCALE GENOMIC DNA]</scope>
    <source>
        <tissue evidence="4">Muscle</tissue>
    </source>
</reference>
<evidence type="ECO:0000256" key="2">
    <source>
        <dbReference type="ARBA" id="ARBA00022741"/>
    </source>
</evidence>
<dbReference type="GO" id="GO:0140662">
    <property type="term" value="F:ATP-dependent protein folding chaperone"/>
    <property type="evidence" value="ECO:0007669"/>
    <property type="project" value="InterPro"/>
</dbReference>
<organism evidence="4 5">
    <name type="scientific">Mytilus galloprovincialis</name>
    <name type="common">Mediterranean mussel</name>
    <dbReference type="NCBI Taxonomy" id="29158"/>
    <lineage>
        <taxon>Eukaryota</taxon>
        <taxon>Metazoa</taxon>
        <taxon>Spiralia</taxon>
        <taxon>Lophotrochozoa</taxon>
        <taxon>Mollusca</taxon>
        <taxon>Bivalvia</taxon>
        <taxon>Autobranchia</taxon>
        <taxon>Pteriomorphia</taxon>
        <taxon>Mytilida</taxon>
        <taxon>Mytiloidea</taxon>
        <taxon>Mytilidae</taxon>
        <taxon>Mytilinae</taxon>
        <taxon>Mytilus</taxon>
    </lineage>
</organism>
<dbReference type="SMR" id="A0A3L5TUT2"/>
<dbReference type="Proteomes" id="UP000266721">
    <property type="component" value="Unassembled WGS sequence"/>
</dbReference>
<dbReference type="Gene3D" id="3.30.420.40">
    <property type="match status" value="2"/>
</dbReference>
<accession>A0A3L5TUT2</accession>
<comment type="caution">
    <text evidence="4">The sequence shown here is derived from an EMBL/GenBank/DDBJ whole genome shotgun (WGS) entry which is preliminary data.</text>
</comment>
<dbReference type="EMBL" id="KV583168">
    <property type="protein sequence ID" value="OPL33410.1"/>
    <property type="molecule type" value="Genomic_DNA"/>
</dbReference>
<dbReference type="Pfam" id="PF00012">
    <property type="entry name" value="HSP70"/>
    <property type="match status" value="1"/>
</dbReference>